<evidence type="ECO:0000313" key="2">
    <source>
        <dbReference type="EMBL" id="ACE92519.1"/>
    </source>
</evidence>
<dbReference type="AlphaFoldDB" id="B3PXZ8"/>
<dbReference type="EMBL" id="CP001074">
    <property type="protein sequence ID" value="ACE92519.1"/>
    <property type="molecule type" value="Genomic_DNA"/>
</dbReference>
<evidence type="ECO:0000313" key="3">
    <source>
        <dbReference type="Proteomes" id="UP000008817"/>
    </source>
</evidence>
<feature type="compositionally biased region" description="Basic and acidic residues" evidence="1">
    <location>
        <begin position="32"/>
        <end position="41"/>
    </location>
</feature>
<name>B3PXZ8_RHIE6</name>
<sequence>MRRRPHSSPHPGRTGRDGDFLIGRPPRKRPLRTADRQDRPLHYHPRPAAIKAVGDLVSWRGFAVARVRRMNQICCDAHWKSKPVSPAVVKARFIFLTSPDRLRFGLAAGDEKLVPRCRWRQLGSQAGTGSVKIIRIGPMQQDRR</sequence>
<dbReference type="HOGENOM" id="CLU_1794908_0_0_5"/>
<dbReference type="KEGG" id="rec:RHECIAT_CH0003573"/>
<proteinExistence type="predicted"/>
<feature type="region of interest" description="Disordered" evidence="1">
    <location>
        <begin position="1"/>
        <end position="43"/>
    </location>
</feature>
<evidence type="ECO:0000256" key="1">
    <source>
        <dbReference type="SAM" id="MobiDB-lite"/>
    </source>
</evidence>
<organism evidence="2 3">
    <name type="scientific">Rhizobium etli (strain CIAT 652)</name>
    <dbReference type="NCBI Taxonomy" id="491916"/>
    <lineage>
        <taxon>Bacteria</taxon>
        <taxon>Pseudomonadati</taxon>
        <taxon>Pseudomonadota</taxon>
        <taxon>Alphaproteobacteria</taxon>
        <taxon>Hyphomicrobiales</taxon>
        <taxon>Rhizobiaceae</taxon>
        <taxon>Rhizobium/Agrobacterium group</taxon>
        <taxon>Rhizobium</taxon>
    </lineage>
</organism>
<accession>B3PXZ8</accession>
<protein>
    <submittedName>
        <fullName evidence="2">Uncharacterized protein</fullName>
    </submittedName>
</protein>
<dbReference type="Proteomes" id="UP000008817">
    <property type="component" value="Chromosome"/>
</dbReference>
<gene>
    <name evidence="2" type="ordered locus">RHECIAT_CH0003573</name>
</gene>
<reference evidence="2 3" key="1">
    <citation type="submission" date="2008-04" db="EMBL/GenBank/DDBJ databases">
        <title>Genome diversity and DNA divergence of Rhizobium etli.</title>
        <authorList>
            <person name="Gonzalez V."/>
            <person name="Acosta J.L."/>
            <person name="Santamaria R.I."/>
            <person name="Bustos P."/>
            <person name="Hernandez-Gonzalez I.L."/>
            <person name="Fernandez J.L."/>
            <person name="Diaz R."/>
            <person name="Flores M."/>
            <person name="Mora J."/>
            <person name="Palacios R."/>
            <person name="Davila G."/>
        </authorList>
    </citation>
    <scope>NUCLEOTIDE SEQUENCE [LARGE SCALE GENOMIC DNA]</scope>
    <source>
        <strain evidence="2 3">CIAT 652</strain>
    </source>
</reference>